<organism evidence="2 5">
    <name type="scientific">Sorangium cellulosum</name>
    <name type="common">Polyangium cellulosum</name>
    <dbReference type="NCBI Taxonomy" id="56"/>
    <lineage>
        <taxon>Bacteria</taxon>
        <taxon>Pseudomonadati</taxon>
        <taxon>Myxococcota</taxon>
        <taxon>Polyangia</taxon>
        <taxon>Polyangiales</taxon>
        <taxon>Polyangiaceae</taxon>
        <taxon>Sorangium</taxon>
    </lineage>
</organism>
<feature type="transmembrane region" description="Helical" evidence="1">
    <location>
        <begin position="167"/>
        <end position="185"/>
    </location>
</feature>
<comment type="caution">
    <text evidence="2">The sequence shown here is derived from an EMBL/GenBank/DDBJ whole genome shotgun (WGS) entry which is preliminary data.</text>
</comment>
<dbReference type="Proteomes" id="UP000075502">
    <property type="component" value="Unassembled WGS sequence"/>
</dbReference>
<sequence length="231" mass="25018">MSPTAAPSTLPTRAQRIALFYRDLVGKKFAMALSGVVFFGFVIGHMAGNLQVFLGRQKFNDYAAFLHGTPSLLWGTRLLLLASLVVHVYTGVSLALHSRAARPVRYQVKGQRHPNLAARTMLLSGGVLAAFILYHLLHLTTGTVHPDFVPLDAYDNVVKGFSSAPVAIAYMVAMGLLALHLYHGAWSMFQSMGLSHPRYTPALRKFAAAASILLAVGFSSIPLAVLFGIVR</sequence>
<evidence type="ECO:0008006" key="6">
    <source>
        <dbReference type="Google" id="ProtNLM"/>
    </source>
</evidence>
<evidence type="ECO:0000256" key="1">
    <source>
        <dbReference type="SAM" id="Phobius"/>
    </source>
</evidence>
<accession>A0A150P1F3</accession>
<feature type="transmembrane region" description="Helical" evidence="1">
    <location>
        <begin position="74"/>
        <end position="96"/>
    </location>
</feature>
<dbReference type="AlphaFoldDB" id="A0A150P1F3"/>
<feature type="transmembrane region" description="Helical" evidence="1">
    <location>
        <begin position="206"/>
        <end position="230"/>
    </location>
</feature>
<dbReference type="InterPro" id="IPR034804">
    <property type="entry name" value="SQR/QFR_C/D"/>
</dbReference>
<feature type="transmembrane region" description="Helical" evidence="1">
    <location>
        <begin position="116"/>
        <end position="137"/>
    </location>
</feature>
<protein>
    <recommendedName>
        <fullName evidence="6">Succinate dehydrogenase</fullName>
    </recommendedName>
</protein>
<evidence type="ECO:0000313" key="5">
    <source>
        <dbReference type="Proteomes" id="UP000075604"/>
    </source>
</evidence>
<dbReference type="NCBIfam" id="TIGR02046">
    <property type="entry name" value="sdhC_b558_fam"/>
    <property type="match status" value="1"/>
</dbReference>
<evidence type="ECO:0000313" key="4">
    <source>
        <dbReference type="Proteomes" id="UP000075502"/>
    </source>
</evidence>
<keyword evidence="1" id="KW-0472">Membrane</keyword>
<dbReference type="Gene3D" id="1.20.1300.10">
    <property type="entry name" value="Fumarate reductase/succinate dehydrogenase, transmembrane subunit"/>
    <property type="match status" value="1"/>
</dbReference>
<gene>
    <name evidence="2" type="ORF">BE04_31375</name>
    <name evidence="3" type="ORF">BE21_10790</name>
</gene>
<dbReference type="EMBL" id="JEME01000272">
    <property type="protein sequence ID" value="KYG10645.1"/>
    <property type="molecule type" value="Genomic_DNA"/>
</dbReference>
<feature type="transmembrane region" description="Helical" evidence="1">
    <location>
        <begin position="29"/>
        <end position="54"/>
    </location>
</feature>
<dbReference type="InterPro" id="IPR011138">
    <property type="entry name" value="Cytochrome_b-558"/>
</dbReference>
<dbReference type="GO" id="GO:0016020">
    <property type="term" value="C:membrane"/>
    <property type="evidence" value="ECO:0007669"/>
    <property type="project" value="InterPro"/>
</dbReference>
<keyword evidence="1" id="KW-0812">Transmembrane</keyword>
<name>A0A150P1F3_SORCE</name>
<dbReference type="Proteomes" id="UP000075604">
    <property type="component" value="Unassembled WGS sequence"/>
</dbReference>
<proteinExistence type="predicted"/>
<dbReference type="SUPFAM" id="SSF81343">
    <property type="entry name" value="Fumarate reductase respiratory complex transmembrane subunits"/>
    <property type="match status" value="1"/>
</dbReference>
<dbReference type="EMBL" id="JELX01004334">
    <property type="protein sequence ID" value="KYF48869.1"/>
    <property type="molecule type" value="Genomic_DNA"/>
</dbReference>
<dbReference type="CDD" id="cd03498">
    <property type="entry name" value="SQR_TypeB_2_TM"/>
    <property type="match status" value="1"/>
</dbReference>
<evidence type="ECO:0000313" key="2">
    <source>
        <dbReference type="EMBL" id="KYF48869.1"/>
    </source>
</evidence>
<keyword evidence="1" id="KW-1133">Transmembrane helix</keyword>
<reference evidence="4 5" key="1">
    <citation type="submission" date="2014-02" db="EMBL/GenBank/DDBJ databases">
        <title>The small core and large imbalanced accessory genome model reveals a collaborative survival strategy of Sorangium cellulosum strains in nature.</title>
        <authorList>
            <person name="Han K."/>
            <person name="Peng R."/>
            <person name="Blom J."/>
            <person name="Li Y.-Z."/>
        </authorList>
    </citation>
    <scope>NUCLEOTIDE SEQUENCE [LARGE SCALE GENOMIC DNA]</scope>
    <source>
        <strain evidence="3 4">So0007-03</strain>
        <strain evidence="2 5">So0157-18</strain>
    </source>
</reference>
<evidence type="ECO:0000313" key="3">
    <source>
        <dbReference type="EMBL" id="KYG10645.1"/>
    </source>
</evidence>